<dbReference type="EMBL" id="FNVO01000020">
    <property type="protein sequence ID" value="SEG87080.1"/>
    <property type="molecule type" value="Genomic_DNA"/>
</dbReference>
<comment type="subunit">
    <text evidence="3">Homotrimer.</text>
</comment>
<organism evidence="14 15">
    <name type="scientific">Thermomonospora echinospora</name>
    <dbReference type="NCBI Taxonomy" id="1992"/>
    <lineage>
        <taxon>Bacteria</taxon>
        <taxon>Bacillati</taxon>
        <taxon>Actinomycetota</taxon>
        <taxon>Actinomycetes</taxon>
        <taxon>Streptosporangiales</taxon>
        <taxon>Thermomonosporaceae</taxon>
        <taxon>Thermomonospora</taxon>
    </lineage>
</organism>
<keyword evidence="7 12" id="KW-1133">Transmembrane helix</keyword>
<dbReference type="RefSeq" id="WP_103943086.1">
    <property type="nucleotide sequence ID" value="NZ_FNVO01000020.1"/>
</dbReference>
<evidence type="ECO:0000256" key="3">
    <source>
        <dbReference type="ARBA" id="ARBA00011233"/>
    </source>
</evidence>
<sequence length="446" mass="45055">MKIDSGSTAWVLASAALVLLMTPGVAFFYGGMTRAKSVLNMMMMSFVSMATVGMVWVLYGYSLAFSDGGGLNSFIGGLGDWGLVGLETSATTDDGSGIPSLVFVAFQATFAIITVALISGAIADRAKFGAWVVFTVVWATLVYAPIAHWVWFFGPEDGEGGWIGAGLGALDFAGGTVVHINAGAAALALALVLGKRKGWPRDPMRPHNLPFVLLGAALLWFGWFGFNAGSALGANGTAAVAFINTLVATSAAAFAWIVVEKLRDGSSTTLGIASGAVAGLVGITPACAFVTPLGAIALGLVTGAVCAFAVSLKYKLGYDDSLDVVGVHMVGGIVGALLIGILATTAVNEAGADGLLAGGGVGLLGKQAVGVVATLAYSFVVTFIIGKIIDMTMGFRIGEEDEVAGIDSTSHAETAYDFGGIHAGAGAAAPLPSAKVADSAPTKVEA</sequence>
<comment type="similarity">
    <text evidence="2 12">Belongs to the ammonia transporter channel (TC 1.A.11.2) family.</text>
</comment>
<dbReference type="OrthoDB" id="9814202at2"/>
<feature type="transmembrane region" description="Helical" evidence="12">
    <location>
        <begin position="324"/>
        <end position="347"/>
    </location>
</feature>
<dbReference type="PROSITE" id="PS01219">
    <property type="entry name" value="AMMONIUM_TRANSP"/>
    <property type="match status" value="1"/>
</dbReference>
<evidence type="ECO:0000256" key="10">
    <source>
        <dbReference type="ARBA" id="ARBA00050025"/>
    </source>
</evidence>
<comment type="function">
    <text evidence="11">Involved in the uptake of ammonium/ammonia (NH(4)(+)/NH(3)).</text>
</comment>
<dbReference type="InterPro" id="IPR001905">
    <property type="entry name" value="Ammonium_transpt"/>
</dbReference>
<evidence type="ECO:0000256" key="2">
    <source>
        <dbReference type="ARBA" id="ARBA00005887"/>
    </source>
</evidence>
<evidence type="ECO:0000256" key="1">
    <source>
        <dbReference type="ARBA" id="ARBA00004651"/>
    </source>
</evidence>
<feature type="transmembrane region" description="Helical" evidence="12">
    <location>
        <begin position="289"/>
        <end position="312"/>
    </location>
</feature>
<dbReference type="Proteomes" id="UP000236723">
    <property type="component" value="Unassembled WGS sequence"/>
</dbReference>
<evidence type="ECO:0000256" key="6">
    <source>
        <dbReference type="ARBA" id="ARBA00022692"/>
    </source>
</evidence>
<dbReference type="NCBIfam" id="TIGR00836">
    <property type="entry name" value="amt"/>
    <property type="match status" value="1"/>
</dbReference>
<dbReference type="FunFam" id="1.10.3430.10:FF:000007">
    <property type="entry name" value="Ammonium transporter"/>
    <property type="match status" value="1"/>
</dbReference>
<feature type="domain" description="Ammonium transporter AmtB-like" evidence="13">
    <location>
        <begin position="9"/>
        <end position="416"/>
    </location>
</feature>
<dbReference type="PRINTS" id="PR00342">
    <property type="entry name" value="RHESUSRHD"/>
</dbReference>
<dbReference type="SUPFAM" id="SSF111352">
    <property type="entry name" value="Ammonium transporter"/>
    <property type="match status" value="1"/>
</dbReference>
<evidence type="ECO:0000256" key="12">
    <source>
        <dbReference type="RuleBase" id="RU362002"/>
    </source>
</evidence>
<accession>A0A1H6DP77</accession>
<feature type="transmembrane region" description="Helical" evidence="12">
    <location>
        <begin position="101"/>
        <end position="123"/>
    </location>
</feature>
<evidence type="ECO:0000256" key="9">
    <source>
        <dbReference type="ARBA" id="ARBA00023177"/>
    </source>
</evidence>
<evidence type="ECO:0000259" key="13">
    <source>
        <dbReference type="Pfam" id="PF00909"/>
    </source>
</evidence>
<keyword evidence="4 12" id="KW-0813">Transport</keyword>
<name>A0A1H6DP77_9ACTN</name>
<feature type="transmembrane region" description="Helical" evidence="12">
    <location>
        <begin position="206"/>
        <end position="226"/>
    </location>
</feature>
<dbReference type="Pfam" id="PF00909">
    <property type="entry name" value="Ammonium_transp"/>
    <property type="match status" value="1"/>
</dbReference>
<proteinExistence type="inferred from homology"/>
<feature type="transmembrane region" description="Helical" evidence="12">
    <location>
        <begin position="367"/>
        <end position="386"/>
    </location>
</feature>
<feature type="transmembrane region" description="Helical" evidence="12">
    <location>
        <begin position="172"/>
        <end position="194"/>
    </location>
</feature>
<dbReference type="InterPro" id="IPR024041">
    <property type="entry name" value="NH4_transpt_AmtB-like_dom"/>
</dbReference>
<dbReference type="AlphaFoldDB" id="A0A1H6DP77"/>
<evidence type="ECO:0000256" key="8">
    <source>
        <dbReference type="ARBA" id="ARBA00023136"/>
    </source>
</evidence>
<keyword evidence="9 12" id="KW-0924">Ammonia transport</keyword>
<evidence type="ECO:0000313" key="15">
    <source>
        <dbReference type="Proteomes" id="UP000236723"/>
    </source>
</evidence>
<dbReference type="PANTHER" id="PTHR43029:SF10">
    <property type="entry name" value="AMMONIUM TRANSPORTER MEP2"/>
    <property type="match status" value="1"/>
</dbReference>
<dbReference type="InterPro" id="IPR029020">
    <property type="entry name" value="Ammonium/urea_transptr"/>
</dbReference>
<reference evidence="15" key="1">
    <citation type="submission" date="2016-10" db="EMBL/GenBank/DDBJ databases">
        <authorList>
            <person name="Varghese N."/>
            <person name="Submissions S."/>
        </authorList>
    </citation>
    <scope>NUCLEOTIDE SEQUENCE [LARGE SCALE GENOMIC DNA]</scope>
    <source>
        <strain evidence="15">DSM 43163</strain>
    </source>
</reference>
<keyword evidence="15" id="KW-1185">Reference proteome</keyword>
<evidence type="ECO:0000313" key="14">
    <source>
        <dbReference type="EMBL" id="SEG87080.1"/>
    </source>
</evidence>
<feature type="transmembrane region" description="Helical" evidence="12">
    <location>
        <begin position="130"/>
        <end position="152"/>
    </location>
</feature>
<evidence type="ECO:0000256" key="11">
    <source>
        <dbReference type="ARBA" id="ARBA00054862"/>
    </source>
</evidence>
<feature type="transmembrane region" description="Helical" evidence="12">
    <location>
        <begin position="238"/>
        <end position="259"/>
    </location>
</feature>
<dbReference type="Gene3D" id="1.10.3430.10">
    <property type="entry name" value="Ammonium transporter AmtB like domains"/>
    <property type="match status" value="1"/>
</dbReference>
<evidence type="ECO:0000256" key="7">
    <source>
        <dbReference type="ARBA" id="ARBA00022989"/>
    </source>
</evidence>
<evidence type="ECO:0000256" key="4">
    <source>
        <dbReference type="ARBA" id="ARBA00022448"/>
    </source>
</evidence>
<comment type="subcellular location">
    <subcellularLocation>
        <location evidence="1 12">Cell membrane</location>
        <topology evidence="1 12">Multi-pass membrane protein</topology>
    </subcellularLocation>
</comment>
<feature type="transmembrane region" description="Helical" evidence="12">
    <location>
        <begin position="6"/>
        <end position="29"/>
    </location>
</feature>
<feature type="transmembrane region" description="Helical" evidence="12">
    <location>
        <begin position="41"/>
        <end position="61"/>
    </location>
</feature>
<dbReference type="GO" id="GO:0005886">
    <property type="term" value="C:plasma membrane"/>
    <property type="evidence" value="ECO:0007669"/>
    <property type="project" value="UniProtKB-SubCell"/>
</dbReference>
<dbReference type="PANTHER" id="PTHR43029">
    <property type="entry name" value="AMMONIUM TRANSPORTER MEP2"/>
    <property type="match status" value="1"/>
</dbReference>
<dbReference type="InterPro" id="IPR018047">
    <property type="entry name" value="Ammonium_transpt_CS"/>
</dbReference>
<protein>
    <recommendedName>
        <fullName evidence="10 12">Ammonium transporter</fullName>
    </recommendedName>
</protein>
<keyword evidence="6 12" id="KW-0812">Transmembrane</keyword>
<keyword evidence="5" id="KW-1003">Cell membrane</keyword>
<dbReference type="InterPro" id="IPR002229">
    <property type="entry name" value="RhesusRHD"/>
</dbReference>
<dbReference type="GO" id="GO:0008519">
    <property type="term" value="F:ammonium channel activity"/>
    <property type="evidence" value="ECO:0007669"/>
    <property type="project" value="InterPro"/>
</dbReference>
<evidence type="ECO:0000256" key="5">
    <source>
        <dbReference type="ARBA" id="ARBA00022475"/>
    </source>
</evidence>
<feature type="transmembrane region" description="Helical" evidence="12">
    <location>
        <begin position="266"/>
        <end position="283"/>
    </location>
</feature>
<keyword evidence="8 12" id="KW-0472">Membrane</keyword>
<gene>
    <name evidence="14" type="ORF">SAMN04489712_12064</name>
</gene>